<accession>A0A9Q2CXS1</accession>
<dbReference type="Pfam" id="PF05935">
    <property type="entry name" value="Arylsulfotrans"/>
    <property type="match status" value="1"/>
</dbReference>
<dbReference type="Gene3D" id="2.60.40.3100">
    <property type="entry name" value="Arylsulphate sulphotransferase monomer, N-terminal domain"/>
    <property type="match status" value="1"/>
</dbReference>
<evidence type="ECO:0000259" key="1">
    <source>
        <dbReference type="Pfam" id="PF17425"/>
    </source>
</evidence>
<dbReference type="Pfam" id="PF17425">
    <property type="entry name" value="Arylsulfotran_N"/>
    <property type="match status" value="1"/>
</dbReference>
<keyword evidence="2" id="KW-0808">Transferase</keyword>
<keyword evidence="3" id="KW-1185">Reference proteome</keyword>
<evidence type="ECO:0000313" key="3">
    <source>
        <dbReference type="Proteomes" id="UP000579136"/>
    </source>
</evidence>
<comment type="caution">
    <text evidence="2">The sequence shown here is derived from an EMBL/GenBank/DDBJ whole genome shotgun (WGS) entry which is preliminary data.</text>
</comment>
<dbReference type="AlphaFoldDB" id="A0A9Q2CXS1"/>
<name>A0A9Q2CXS1_9STAP</name>
<dbReference type="GO" id="GO:0004062">
    <property type="term" value="F:aryl sulfotransferase activity"/>
    <property type="evidence" value="ECO:0007669"/>
    <property type="project" value="InterPro"/>
</dbReference>
<evidence type="ECO:0000313" key="2">
    <source>
        <dbReference type="EMBL" id="MBB5175519.1"/>
    </source>
</evidence>
<dbReference type="InterPro" id="IPR035391">
    <property type="entry name" value="Arylsulfotran_N"/>
</dbReference>
<gene>
    <name evidence="2" type="ORF">HNQ45_000389</name>
</gene>
<dbReference type="EC" id="2.8.2.22" evidence="2"/>
<dbReference type="InterPro" id="IPR010262">
    <property type="entry name" value="Arylsulfotransferase_bact"/>
</dbReference>
<proteinExistence type="predicted"/>
<sequence length="541" mass="62693">MRKLRLSILIIMIAGCSNQVDQATEDKEEKIVEEIEEIIESNEEFYKLDNNKEVIKEIKKKDDEINEKFYEDTYTYDNPFVVVNPYGNSPLSAYVLFTTDEPTQITYTVEGKTKDTEYSYTTKKYSVRHEIPLMGLYAGQVNNVKLEVENENGEVLTHDLAVETEDIDSDFYTAEITQKNELKINDGLTYMKPSSGELFGVDNAGDIRFLLTNESSEIFNYNEETGHFILNTVSETEEDTKLFNDLIEIDPVGRIYKAYTYSQSHYDGEKPIHNDIITLNNGNILMLVHNNKDDYIKDAMIEVDWDNGKVLNVVNFKEILPESFYKYTESKDWLSQSSVSQTEDDTLIVSFLNQNIIAEIKYPEIEFNWIIANEDEWPKEDDGLGEKIIESSDEIPISPYDIEVLPDQDDNASTLDILVYDGYLYENEAYNRIVQYRINRSEENLEEITSYHNMLQKNYLSDSSVHLSYDKASDNVLVPFTLENEESTESKIIELNREKNEKISEVYVQGINELRGPIDGIYRLPLLSEDYVVEVLRDEEE</sequence>
<organism evidence="2 3">
    <name type="scientific">Nosocomiicoccus ampullae</name>
    <dbReference type="NCBI Taxonomy" id="489910"/>
    <lineage>
        <taxon>Bacteria</taxon>
        <taxon>Bacillati</taxon>
        <taxon>Bacillota</taxon>
        <taxon>Bacilli</taxon>
        <taxon>Bacillales</taxon>
        <taxon>Staphylococcaceae</taxon>
        <taxon>Nosocomiicoccus</taxon>
    </lineage>
</organism>
<dbReference type="InterPro" id="IPR038477">
    <property type="entry name" value="ASST_N_sf"/>
</dbReference>
<feature type="domain" description="Arylsulfotransferase N-terminal" evidence="1">
    <location>
        <begin position="81"/>
        <end position="164"/>
    </location>
</feature>
<dbReference type="RefSeq" id="WP_183672940.1">
    <property type="nucleotide sequence ID" value="NZ_CBCRYX010000001.1"/>
</dbReference>
<dbReference type="PROSITE" id="PS51257">
    <property type="entry name" value="PROKAR_LIPOPROTEIN"/>
    <property type="match status" value="1"/>
</dbReference>
<reference evidence="2 3" key="1">
    <citation type="submission" date="2020-08" db="EMBL/GenBank/DDBJ databases">
        <title>Genomic Encyclopedia of Type Strains, Phase IV (KMG-IV): sequencing the most valuable type-strain genomes for metagenomic binning, comparative biology and taxonomic classification.</title>
        <authorList>
            <person name="Goeker M."/>
        </authorList>
    </citation>
    <scope>NUCLEOTIDE SEQUENCE [LARGE SCALE GENOMIC DNA]</scope>
    <source>
        <strain evidence="2 3">DSM 19163</strain>
    </source>
</reference>
<dbReference type="EMBL" id="JACHHF010000002">
    <property type="protein sequence ID" value="MBB5175519.1"/>
    <property type="molecule type" value="Genomic_DNA"/>
</dbReference>
<dbReference type="GO" id="GO:0047686">
    <property type="term" value="F:arylsulfate sulfotransferase activity"/>
    <property type="evidence" value="ECO:0007669"/>
    <property type="project" value="UniProtKB-EC"/>
</dbReference>
<dbReference type="Proteomes" id="UP000579136">
    <property type="component" value="Unassembled WGS sequence"/>
</dbReference>
<protein>
    <submittedName>
        <fullName evidence="2">Arylsulfate sulfotransferase</fullName>
        <ecNumber evidence="2">2.8.2.22</ecNumber>
    </submittedName>
</protein>